<evidence type="ECO:0000256" key="1">
    <source>
        <dbReference type="PROSITE-ProRule" id="PRU00278"/>
    </source>
</evidence>
<comment type="caution">
    <text evidence="4">The sequence shown here is derived from an EMBL/GenBank/DDBJ whole genome shotgun (WGS) entry which is preliminary data.</text>
</comment>
<feature type="domain" description="PpiC" evidence="3">
    <location>
        <begin position="228"/>
        <end position="327"/>
    </location>
</feature>
<feature type="chain" id="PRO_5046985539" evidence="2">
    <location>
        <begin position="21"/>
        <end position="630"/>
    </location>
</feature>
<dbReference type="Pfam" id="PF13616">
    <property type="entry name" value="Rotamase_3"/>
    <property type="match status" value="1"/>
</dbReference>
<sequence length="630" mass="72801">MMIKKVIILSAMFISGIVSGQDEEKVLFSIDGNDVYSSEFIRVFEKNKDIVVEDERKDFDDYFELFVDFKLKLMQARDIKLDTVSSYVSELSKYREQLVQPYLQNPEAIEVLVREAYDRTKEEVNASHILIRLEPDAAYADTLIAYQRITEARDKIVNGAGFDSIAKLYSEDPSVQMNNGGLGYFSAFSMVYAFENAAYTTKIGDISPPFRTQFGYHIVKVNDRRMSPGEVQVAHIMVKNDTTVLRNSKDKITDIYNKLEQGDDFATIAKDHSDDISSAQKGGVLPRFGTGRMIESFENVAFGLEQEGDFSEPFESDYGWHILKLLKKYPIGSYDELHAKLESKVKNGSRSSYVERSLAQKIAAQYKVVTYKAKLQEYPLLIDFKNNTDTLLSVEERIYSGDDFYTFAQTFQKRTKEDLYEEFTNKMIIDYFKDHLDETNKEFALTYKEYEDGLLLFELLQKKVWERSEKDSTGLVNYFEANRNNYVWKKRAELTIASCTRLEKAQLVRDMLLRNIPADSIKSTVNEGATIHVLFSKGKLEEGSAKLPQGYVFSMGVSDIFEEGKMDFTIIDVDTIFEPELKDLKETRGEVMNDYQNYLEKEWVKELHEAYQVKVNQRNYKELKKRLASQ</sequence>
<evidence type="ECO:0000313" key="5">
    <source>
        <dbReference type="Proteomes" id="UP001474120"/>
    </source>
</evidence>
<organism evidence="4 5">
    <name type="scientific">Lutimonas vermicola</name>
    <dbReference type="NCBI Taxonomy" id="414288"/>
    <lineage>
        <taxon>Bacteria</taxon>
        <taxon>Pseudomonadati</taxon>
        <taxon>Bacteroidota</taxon>
        <taxon>Flavobacteriia</taxon>
        <taxon>Flavobacteriales</taxon>
        <taxon>Flavobacteriaceae</taxon>
        <taxon>Lutimonas</taxon>
    </lineage>
</organism>
<dbReference type="InterPro" id="IPR000297">
    <property type="entry name" value="PPIase_PpiC"/>
</dbReference>
<dbReference type="PANTHER" id="PTHR47245:SF2">
    <property type="entry name" value="PEPTIDYL-PROLYL CIS-TRANS ISOMERASE HP_0175-RELATED"/>
    <property type="match status" value="1"/>
</dbReference>
<keyword evidence="1" id="KW-0697">Rotamase</keyword>
<proteinExistence type="predicted"/>
<dbReference type="SUPFAM" id="SSF54534">
    <property type="entry name" value="FKBP-like"/>
    <property type="match status" value="2"/>
</dbReference>
<dbReference type="EC" id="5.2.1.8" evidence="4"/>
<protein>
    <submittedName>
        <fullName evidence="4">Peptidylprolyl isomerase</fullName>
        <ecNumber evidence="4">5.2.1.8</ecNumber>
    </submittedName>
</protein>
<dbReference type="Pfam" id="PF00639">
    <property type="entry name" value="Rotamase"/>
    <property type="match status" value="1"/>
</dbReference>
<gene>
    <name evidence="4" type="ORF">AABB81_03385</name>
</gene>
<dbReference type="InterPro" id="IPR046357">
    <property type="entry name" value="PPIase_dom_sf"/>
</dbReference>
<dbReference type="RefSeq" id="WP_342158640.1">
    <property type="nucleotide sequence ID" value="NZ_JBCDNA010000001.1"/>
</dbReference>
<dbReference type="PROSITE" id="PS50198">
    <property type="entry name" value="PPIC_PPIASE_2"/>
    <property type="match status" value="2"/>
</dbReference>
<dbReference type="Proteomes" id="UP001474120">
    <property type="component" value="Unassembled WGS sequence"/>
</dbReference>
<dbReference type="PANTHER" id="PTHR47245">
    <property type="entry name" value="PEPTIDYLPROLYL ISOMERASE"/>
    <property type="match status" value="1"/>
</dbReference>
<keyword evidence="5" id="KW-1185">Reference proteome</keyword>
<dbReference type="Gene3D" id="3.10.50.40">
    <property type="match status" value="2"/>
</dbReference>
<keyword evidence="2" id="KW-0732">Signal</keyword>
<reference evidence="4 5" key="1">
    <citation type="submission" date="2024-04" db="EMBL/GenBank/DDBJ databases">
        <title>whole genome sequencing of Lutimonas vermicola strain IMCC1616.</title>
        <authorList>
            <person name="Bae S.S."/>
        </authorList>
    </citation>
    <scope>NUCLEOTIDE SEQUENCE [LARGE SCALE GENOMIC DNA]</scope>
    <source>
        <strain evidence="4 5">IMCC1616</strain>
    </source>
</reference>
<dbReference type="EMBL" id="JBCDNA010000001">
    <property type="protein sequence ID" value="MEL4454922.1"/>
    <property type="molecule type" value="Genomic_DNA"/>
</dbReference>
<feature type="signal peptide" evidence="2">
    <location>
        <begin position="1"/>
        <end position="20"/>
    </location>
</feature>
<evidence type="ECO:0000256" key="2">
    <source>
        <dbReference type="SAM" id="SignalP"/>
    </source>
</evidence>
<keyword evidence="1 4" id="KW-0413">Isomerase</keyword>
<accession>A0ABU9KXL1</accession>
<evidence type="ECO:0000259" key="3">
    <source>
        <dbReference type="PROSITE" id="PS50198"/>
    </source>
</evidence>
<name>A0ABU9KXL1_9FLAO</name>
<feature type="domain" description="PpiC" evidence="3">
    <location>
        <begin position="121"/>
        <end position="223"/>
    </location>
</feature>
<dbReference type="InterPro" id="IPR050245">
    <property type="entry name" value="PrsA_foldase"/>
</dbReference>
<dbReference type="GO" id="GO:0003755">
    <property type="term" value="F:peptidyl-prolyl cis-trans isomerase activity"/>
    <property type="evidence" value="ECO:0007669"/>
    <property type="project" value="UniProtKB-EC"/>
</dbReference>
<evidence type="ECO:0000313" key="4">
    <source>
        <dbReference type="EMBL" id="MEL4454922.1"/>
    </source>
</evidence>